<dbReference type="Proteomes" id="UP000267469">
    <property type="component" value="Unassembled WGS sequence"/>
</dbReference>
<accession>A0A3N0EHD5</accession>
<dbReference type="InterPro" id="IPR051396">
    <property type="entry name" value="Bact_Antivir_Def_Nuclease"/>
</dbReference>
<proteinExistence type="predicted"/>
<evidence type="ECO:0000259" key="1">
    <source>
        <dbReference type="Pfam" id="PF13175"/>
    </source>
</evidence>
<keyword evidence="4" id="KW-1185">Reference proteome</keyword>
<organism evidence="3 4">
    <name type="scientific">Sinomicrobium pectinilyticum</name>
    <dbReference type="NCBI Taxonomy" id="1084421"/>
    <lineage>
        <taxon>Bacteria</taxon>
        <taxon>Pseudomonadati</taxon>
        <taxon>Bacteroidota</taxon>
        <taxon>Flavobacteriia</taxon>
        <taxon>Flavobacteriales</taxon>
        <taxon>Flavobacteriaceae</taxon>
        <taxon>Sinomicrobium</taxon>
    </lineage>
</organism>
<protein>
    <submittedName>
        <fullName evidence="3">DUF2813 domain-containing protein</fullName>
    </submittedName>
</protein>
<dbReference type="PANTHER" id="PTHR43581">
    <property type="entry name" value="ATP/GTP PHOSPHATASE"/>
    <property type="match status" value="1"/>
</dbReference>
<evidence type="ECO:0000259" key="2">
    <source>
        <dbReference type="Pfam" id="PF20469"/>
    </source>
</evidence>
<dbReference type="RefSeq" id="WP_123215928.1">
    <property type="nucleotide sequence ID" value="NZ_RJTM01000072.1"/>
</dbReference>
<dbReference type="Gene3D" id="3.40.50.300">
    <property type="entry name" value="P-loop containing nucleotide triphosphate hydrolases"/>
    <property type="match status" value="1"/>
</dbReference>
<dbReference type="Pfam" id="PF20469">
    <property type="entry name" value="OLD-like_TOPRIM"/>
    <property type="match status" value="1"/>
</dbReference>
<dbReference type="InterPro" id="IPR027417">
    <property type="entry name" value="P-loop_NTPase"/>
</dbReference>
<dbReference type="Pfam" id="PF13175">
    <property type="entry name" value="AAA_15"/>
    <property type="match status" value="1"/>
</dbReference>
<sequence length="710" mass="80594">MYISKLSIRNFRNFSNASLDFNKGVNTIIGENGSGKTNLFHAIRIMIDESMPRITKLFETDFNRSIGEWKGHWIIIQLEFQELDSSEEAQSIAMHKIGAADDFDSTKGTYSLYFRPRIDFRRSLFELSEDEDKTDDELEKILTGISLNDYETVFAGRGNIDFSIDDNYLKYVGDFESITFPDPDEEKTDVYGVKMYGISIPNEFACTFAKALRDVESDLRSYRDNPLLNLLRDNEKNISVAKKAEIEGQVEVLNNNISGLDEVKGVSTGITQTIKEAVGETYAPNVNIKSELPSDMEKLLQSLKLWVGDPDEEGHEGRLWELSLGGANLIYLSLKLLEFEKVKKENKIANFILIEEPEAHIHTHIQKTLFQKLDKQKTQVFISTHSTHISSVSAISSMNILGRGKQKAEIYNPSKNLDGGDIVKLERYLDTNRTNLLFAKGVILVEGDAEHILIPELVKKVLGVSLDELGISIINIGSTGFENVAQLFHEERVQRNCSILTDNDLSIVELPDSLIGDSDYEKSCRQSEISGKARKQKLDAYCKGNKYLRPFYAKHTFEVDFLLANNSFEIIATVNKAYKQVADKKRIKKLIEDKDVAISGKEVLRLAEKFGKGWFAIMVSENIDNITIIPKYILKAISFACPSFNTNTLFSIAKYRLKKLETRHFDGDDTDYKKLLSELISFDNQIEAIEFYKKQLPEDVLTKLIHLAYA</sequence>
<feature type="domain" description="Endonuclease GajA/Old nuclease/RecF-like AAA" evidence="1">
    <location>
        <begin position="1"/>
        <end position="389"/>
    </location>
</feature>
<evidence type="ECO:0000313" key="4">
    <source>
        <dbReference type="Proteomes" id="UP000267469"/>
    </source>
</evidence>
<dbReference type="SUPFAM" id="SSF52540">
    <property type="entry name" value="P-loop containing nucleoside triphosphate hydrolases"/>
    <property type="match status" value="1"/>
</dbReference>
<reference evidence="3 4" key="1">
    <citation type="submission" date="2018-10" db="EMBL/GenBank/DDBJ databases">
        <title>Sinomicrobium pectinilyticum sp. nov., a pectinase-producing bacterium isolated from alkaline and saline soil, and emended description of the genus Sinomicrobium.</title>
        <authorList>
            <person name="Cheng B."/>
            <person name="Li C."/>
            <person name="Lai Q."/>
            <person name="Du M."/>
            <person name="Shao Z."/>
            <person name="Xu P."/>
            <person name="Yang C."/>
        </authorList>
    </citation>
    <scope>NUCLEOTIDE SEQUENCE [LARGE SCALE GENOMIC DNA]</scope>
    <source>
        <strain evidence="3 4">5DNS001</strain>
    </source>
</reference>
<dbReference type="EMBL" id="RJTM01000072">
    <property type="protein sequence ID" value="RNL87194.1"/>
    <property type="molecule type" value="Genomic_DNA"/>
</dbReference>
<evidence type="ECO:0000313" key="3">
    <source>
        <dbReference type="EMBL" id="RNL87194.1"/>
    </source>
</evidence>
<dbReference type="CDD" id="cd01026">
    <property type="entry name" value="TOPRIM_OLD"/>
    <property type="match status" value="1"/>
</dbReference>
<comment type="caution">
    <text evidence="3">The sequence shown here is derived from an EMBL/GenBank/DDBJ whole genome shotgun (WGS) entry which is preliminary data.</text>
</comment>
<dbReference type="PANTHER" id="PTHR43581:SF4">
    <property type="entry name" value="ATP_GTP PHOSPHATASE"/>
    <property type="match status" value="1"/>
</dbReference>
<gene>
    <name evidence="3" type="ORF">ED312_10300</name>
</gene>
<dbReference type="OrthoDB" id="9792800at2"/>
<dbReference type="InterPro" id="IPR041685">
    <property type="entry name" value="AAA_GajA/Old/RecF-like"/>
</dbReference>
<dbReference type="InterPro" id="IPR034139">
    <property type="entry name" value="TOPRIM_OLD"/>
</dbReference>
<feature type="domain" description="OLD protein-like TOPRIM" evidence="2">
    <location>
        <begin position="437"/>
        <end position="504"/>
    </location>
</feature>
<dbReference type="AlphaFoldDB" id="A0A3N0EHD5"/>
<name>A0A3N0EHD5_SINP1</name>